<dbReference type="CDD" id="cd00077">
    <property type="entry name" value="HDc"/>
    <property type="match status" value="1"/>
</dbReference>
<dbReference type="InterPro" id="IPR017771">
    <property type="entry name" value="Cyanamide_hydratase_HD"/>
</dbReference>
<dbReference type="STRING" id="1229662.W3WSS2"/>
<feature type="domain" description="HD" evidence="2">
    <location>
        <begin position="70"/>
        <end position="181"/>
    </location>
</feature>
<keyword evidence="4" id="KW-1185">Reference proteome</keyword>
<feature type="region of interest" description="Disordered" evidence="1">
    <location>
        <begin position="230"/>
        <end position="250"/>
    </location>
</feature>
<dbReference type="OrthoDB" id="409121at2759"/>
<dbReference type="Gene3D" id="1.10.3210.10">
    <property type="entry name" value="Hypothetical protein af1432"/>
    <property type="match status" value="1"/>
</dbReference>
<accession>W3WSS2</accession>
<dbReference type="Pfam" id="PF01966">
    <property type="entry name" value="HD"/>
    <property type="match status" value="1"/>
</dbReference>
<dbReference type="PANTHER" id="PTHR35569:SF1">
    <property type="entry name" value="CYANAMIDE HYDRATASE DDI2-RELATED"/>
    <property type="match status" value="1"/>
</dbReference>
<dbReference type="SUPFAM" id="SSF109604">
    <property type="entry name" value="HD-domain/PDEase-like"/>
    <property type="match status" value="1"/>
</dbReference>
<dbReference type="GeneID" id="19275746"/>
<dbReference type="EMBL" id="KI912116">
    <property type="protein sequence ID" value="ETS76859.1"/>
    <property type="molecule type" value="Genomic_DNA"/>
</dbReference>
<evidence type="ECO:0000313" key="4">
    <source>
        <dbReference type="Proteomes" id="UP000030651"/>
    </source>
</evidence>
<dbReference type="InParanoid" id="W3WSS2"/>
<dbReference type="PROSITE" id="PS51831">
    <property type="entry name" value="HD"/>
    <property type="match status" value="1"/>
</dbReference>
<evidence type="ECO:0000259" key="2">
    <source>
        <dbReference type="PROSITE" id="PS51831"/>
    </source>
</evidence>
<protein>
    <recommendedName>
        <fullName evidence="2">HD domain-containing protein</fullName>
    </recommendedName>
</protein>
<dbReference type="InterPro" id="IPR006674">
    <property type="entry name" value="HD_domain"/>
</dbReference>
<proteinExistence type="predicted"/>
<dbReference type="PANTHER" id="PTHR35569">
    <property type="entry name" value="CYANAMIDE HYDRATASE DDI2-RELATED"/>
    <property type="match status" value="1"/>
</dbReference>
<reference evidence="4" key="1">
    <citation type="journal article" date="2015" name="BMC Genomics">
        <title>Genomic and transcriptomic analysis of the endophytic fungus Pestalotiopsis fici reveals its lifestyle and high potential for synthesis of natural products.</title>
        <authorList>
            <person name="Wang X."/>
            <person name="Zhang X."/>
            <person name="Liu L."/>
            <person name="Xiang M."/>
            <person name="Wang W."/>
            <person name="Sun X."/>
            <person name="Che Y."/>
            <person name="Guo L."/>
            <person name="Liu G."/>
            <person name="Guo L."/>
            <person name="Wang C."/>
            <person name="Yin W.B."/>
            <person name="Stadler M."/>
            <person name="Zhang X."/>
            <person name="Liu X."/>
        </authorList>
    </citation>
    <scope>NUCLEOTIDE SEQUENCE [LARGE SCALE GENOMIC DNA]</scope>
    <source>
        <strain evidence="4">W106-1 / CGMCC3.15140</strain>
    </source>
</reference>
<dbReference type="Proteomes" id="UP000030651">
    <property type="component" value="Unassembled WGS sequence"/>
</dbReference>
<evidence type="ECO:0000256" key="1">
    <source>
        <dbReference type="SAM" id="MobiDB-lite"/>
    </source>
</evidence>
<sequence>MTSATPVASSSDIAKHGWTPVPVDAVEIFGDKPYRNEPPAVSAAQIPFPSDDPIVANVQAYAKDHLPEPTYNHSMRVYYFGYCILKYQFPDQADVLSTSTWALTCLLHDIGTTPDNLRSTLLSFEWFGGILALDLLRSHDSPQPQREAVAEAIIRHQDVGTVGKITFLGQLIQLATIYDNMGDRPDLVNVRTRDEVVALFPRLKWSDCFAKTIREENGLKPWAHTTHLGEEDFPSGVEGNKLMAPYEGRE</sequence>
<organism evidence="3 4">
    <name type="scientific">Pestalotiopsis fici (strain W106-1 / CGMCC3.15140)</name>
    <dbReference type="NCBI Taxonomy" id="1229662"/>
    <lineage>
        <taxon>Eukaryota</taxon>
        <taxon>Fungi</taxon>
        <taxon>Dikarya</taxon>
        <taxon>Ascomycota</taxon>
        <taxon>Pezizomycotina</taxon>
        <taxon>Sordariomycetes</taxon>
        <taxon>Xylariomycetidae</taxon>
        <taxon>Amphisphaeriales</taxon>
        <taxon>Sporocadaceae</taxon>
        <taxon>Pestalotiopsis</taxon>
    </lineage>
</organism>
<dbReference type="FunCoup" id="W3WSS2">
    <property type="interactions" value="13"/>
</dbReference>
<dbReference type="KEGG" id="pfy:PFICI_10733"/>
<dbReference type="eggNOG" id="ENOG502QTPD">
    <property type="taxonomic scope" value="Eukaryota"/>
</dbReference>
<dbReference type="HOGENOM" id="CLU_079935_0_0_1"/>
<dbReference type="OMA" id="PWAHTTH"/>
<gene>
    <name evidence="3" type="ORF">PFICI_10733</name>
</gene>
<dbReference type="RefSeq" id="XP_007837505.1">
    <property type="nucleotide sequence ID" value="XM_007839314.1"/>
</dbReference>
<dbReference type="NCBIfam" id="TIGR03401">
    <property type="entry name" value="cyanamide_fam"/>
    <property type="match status" value="1"/>
</dbReference>
<name>W3WSS2_PESFW</name>
<dbReference type="InterPro" id="IPR003607">
    <property type="entry name" value="HD/PDEase_dom"/>
</dbReference>
<dbReference type="AlphaFoldDB" id="W3WSS2"/>
<evidence type="ECO:0000313" key="3">
    <source>
        <dbReference type="EMBL" id="ETS76859.1"/>
    </source>
</evidence>
<dbReference type="SMART" id="SM00471">
    <property type="entry name" value="HDc"/>
    <property type="match status" value="1"/>
</dbReference>